<keyword evidence="2" id="KW-0472">Membrane</keyword>
<accession>A0ABP5Z560</accession>
<dbReference type="Pfam" id="PF13160">
    <property type="entry name" value="DUF3995"/>
    <property type="match status" value="1"/>
</dbReference>
<evidence type="ECO:0008006" key="5">
    <source>
        <dbReference type="Google" id="ProtNLM"/>
    </source>
</evidence>
<evidence type="ECO:0000313" key="4">
    <source>
        <dbReference type="Proteomes" id="UP001501358"/>
    </source>
</evidence>
<name>A0ABP5Z560_9ACTN</name>
<evidence type="ECO:0000256" key="2">
    <source>
        <dbReference type="SAM" id="Phobius"/>
    </source>
</evidence>
<proteinExistence type="predicted"/>
<keyword evidence="2" id="KW-0812">Transmembrane</keyword>
<reference evidence="4" key="1">
    <citation type="journal article" date="2019" name="Int. J. Syst. Evol. Microbiol.">
        <title>The Global Catalogue of Microorganisms (GCM) 10K type strain sequencing project: providing services to taxonomists for standard genome sequencing and annotation.</title>
        <authorList>
            <consortium name="The Broad Institute Genomics Platform"/>
            <consortium name="The Broad Institute Genome Sequencing Center for Infectious Disease"/>
            <person name="Wu L."/>
            <person name="Ma J."/>
        </authorList>
    </citation>
    <scope>NUCLEOTIDE SEQUENCE [LARGE SCALE GENOMIC DNA]</scope>
    <source>
        <strain evidence="4">JCM 6307</strain>
    </source>
</reference>
<feature type="transmembrane region" description="Helical" evidence="2">
    <location>
        <begin position="80"/>
        <end position="103"/>
    </location>
</feature>
<feature type="transmembrane region" description="Helical" evidence="2">
    <location>
        <begin position="36"/>
        <end position="57"/>
    </location>
</feature>
<dbReference type="InterPro" id="IPR025058">
    <property type="entry name" value="DUF3995"/>
</dbReference>
<evidence type="ECO:0000256" key="1">
    <source>
        <dbReference type="SAM" id="MobiDB-lite"/>
    </source>
</evidence>
<comment type="caution">
    <text evidence="3">The sequence shown here is derived from an EMBL/GenBank/DDBJ whole genome shotgun (WGS) entry which is preliminary data.</text>
</comment>
<dbReference type="EMBL" id="BAAATA010000013">
    <property type="protein sequence ID" value="GAA2489782.1"/>
    <property type="molecule type" value="Genomic_DNA"/>
</dbReference>
<feature type="compositionally biased region" description="Gly residues" evidence="1">
    <location>
        <begin position="16"/>
        <end position="30"/>
    </location>
</feature>
<feature type="region of interest" description="Disordered" evidence="1">
    <location>
        <begin position="1"/>
        <end position="30"/>
    </location>
</feature>
<organism evidence="3 4">
    <name type="scientific">Streptomyces thermolineatus</name>
    <dbReference type="NCBI Taxonomy" id="44033"/>
    <lineage>
        <taxon>Bacteria</taxon>
        <taxon>Bacillati</taxon>
        <taxon>Actinomycetota</taxon>
        <taxon>Actinomycetes</taxon>
        <taxon>Kitasatosporales</taxon>
        <taxon>Streptomycetaceae</taxon>
        <taxon>Streptomyces</taxon>
    </lineage>
</organism>
<protein>
    <recommendedName>
        <fullName evidence="5">DUF3995 domain-containing protein</fullName>
    </recommendedName>
</protein>
<dbReference type="RefSeq" id="WP_344383468.1">
    <property type="nucleotide sequence ID" value="NZ_BAAATA010000013.1"/>
</dbReference>
<evidence type="ECO:0000313" key="3">
    <source>
        <dbReference type="EMBL" id="GAA2489782.1"/>
    </source>
</evidence>
<feature type="transmembrane region" description="Helical" evidence="2">
    <location>
        <begin position="156"/>
        <end position="178"/>
    </location>
</feature>
<feature type="transmembrane region" description="Helical" evidence="2">
    <location>
        <begin position="115"/>
        <end position="144"/>
    </location>
</feature>
<keyword evidence="4" id="KW-1185">Reference proteome</keyword>
<sequence length="193" mass="20082">MDAATRPGRQEHPGTGATGTGATGGTGSGRTGSTAWTGWAAAVVAVAFALVSFYWAAGGTLLLDTLGGTLEEMARERDGGLIAVVWLTGAVKAAGGVFALALVQRWGRVFPRLLMVLAGWGGSAVLIAYGGVLVAVQALVALGVVTPDSPPDWKPLLWHLFVWDMSFLVWGVFTAMATRHYVRSNPRRSASTG</sequence>
<dbReference type="Proteomes" id="UP001501358">
    <property type="component" value="Unassembled WGS sequence"/>
</dbReference>
<gene>
    <name evidence="3" type="ORF">GCM10010406_27440</name>
</gene>
<keyword evidence="2" id="KW-1133">Transmembrane helix</keyword>